<dbReference type="EC" id="2.7.13.3" evidence="3"/>
<dbReference type="InterPro" id="IPR003594">
    <property type="entry name" value="HATPase_dom"/>
</dbReference>
<accession>A0ABT6YDM5</accession>
<evidence type="ECO:0000256" key="11">
    <source>
        <dbReference type="ARBA" id="ARBA00022989"/>
    </source>
</evidence>
<evidence type="ECO:0000256" key="5">
    <source>
        <dbReference type="ARBA" id="ARBA00022553"/>
    </source>
</evidence>
<dbReference type="SUPFAM" id="SSF47384">
    <property type="entry name" value="Homodimeric domain of signal transducing histidine kinase"/>
    <property type="match status" value="1"/>
</dbReference>
<organism evidence="16 17">
    <name type="scientific">Flectobacillus roseus</name>
    <dbReference type="NCBI Taxonomy" id="502259"/>
    <lineage>
        <taxon>Bacteria</taxon>
        <taxon>Pseudomonadati</taxon>
        <taxon>Bacteroidota</taxon>
        <taxon>Cytophagia</taxon>
        <taxon>Cytophagales</taxon>
        <taxon>Flectobacillaceae</taxon>
        <taxon>Flectobacillus</taxon>
    </lineage>
</organism>
<dbReference type="SMART" id="SM00387">
    <property type="entry name" value="HATPase_c"/>
    <property type="match status" value="1"/>
</dbReference>
<evidence type="ECO:0000256" key="12">
    <source>
        <dbReference type="ARBA" id="ARBA00023012"/>
    </source>
</evidence>
<evidence type="ECO:0000256" key="10">
    <source>
        <dbReference type="ARBA" id="ARBA00022840"/>
    </source>
</evidence>
<dbReference type="GO" id="GO:0016301">
    <property type="term" value="F:kinase activity"/>
    <property type="evidence" value="ECO:0007669"/>
    <property type="project" value="UniProtKB-KW"/>
</dbReference>
<dbReference type="InterPro" id="IPR050398">
    <property type="entry name" value="HssS/ArlS-like"/>
</dbReference>
<keyword evidence="5" id="KW-0597">Phosphoprotein</keyword>
<evidence type="ECO:0000256" key="14">
    <source>
        <dbReference type="SAM" id="Phobius"/>
    </source>
</evidence>
<evidence type="ECO:0000313" key="16">
    <source>
        <dbReference type="EMBL" id="MDI9861689.1"/>
    </source>
</evidence>
<dbReference type="PANTHER" id="PTHR45528">
    <property type="entry name" value="SENSOR HISTIDINE KINASE CPXA"/>
    <property type="match status" value="1"/>
</dbReference>
<evidence type="ECO:0000256" key="7">
    <source>
        <dbReference type="ARBA" id="ARBA00022692"/>
    </source>
</evidence>
<feature type="domain" description="Histidine kinase" evidence="15">
    <location>
        <begin position="216"/>
        <end position="395"/>
    </location>
</feature>
<gene>
    <name evidence="16" type="ORF">QM524_20885</name>
</gene>
<evidence type="ECO:0000256" key="1">
    <source>
        <dbReference type="ARBA" id="ARBA00000085"/>
    </source>
</evidence>
<comment type="catalytic activity">
    <reaction evidence="1">
        <text>ATP + protein L-histidine = ADP + protein N-phospho-L-histidine.</text>
        <dbReference type="EC" id="2.7.13.3"/>
    </reaction>
</comment>
<dbReference type="InterPro" id="IPR005467">
    <property type="entry name" value="His_kinase_dom"/>
</dbReference>
<protein>
    <recommendedName>
        <fullName evidence="3">histidine kinase</fullName>
        <ecNumber evidence="3">2.7.13.3</ecNumber>
    </recommendedName>
</protein>
<dbReference type="InterPro" id="IPR003661">
    <property type="entry name" value="HisK_dim/P_dom"/>
</dbReference>
<feature type="transmembrane region" description="Helical" evidence="14">
    <location>
        <begin position="12"/>
        <end position="30"/>
    </location>
</feature>
<evidence type="ECO:0000256" key="13">
    <source>
        <dbReference type="ARBA" id="ARBA00023136"/>
    </source>
</evidence>
<dbReference type="SMART" id="SM00388">
    <property type="entry name" value="HisKA"/>
    <property type="match status" value="1"/>
</dbReference>
<dbReference type="InterPro" id="IPR036097">
    <property type="entry name" value="HisK_dim/P_sf"/>
</dbReference>
<evidence type="ECO:0000256" key="3">
    <source>
        <dbReference type="ARBA" id="ARBA00012438"/>
    </source>
</evidence>
<evidence type="ECO:0000313" key="17">
    <source>
        <dbReference type="Proteomes" id="UP001236507"/>
    </source>
</evidence>
<dbReference type="CDD" id="cd00082">
    <property type="entry name" value="HisKA"/>
    <property type="match status" value="1"/>
</dbReference>
<dbReference type="InterPro" id="IPR036890">
    <property type="entry name" value="HATPase_C_sf"/>
</dbReference>
<dbReference type="Pfam" id="PF02518">
    <property type="entry name" value="HATPase_c"/>
    <property type="match status" value="1"/>
</dbReference>
<sequence>MKLINKFTSWYLGISAFVFLVGGILTFYSFESHIEIAQAKEQEKLLHHICQKIENGVPYEKLVREQLHIAEIPYNSPVKKVTLSDTLAWSPQLQRIDRQIKASASYKINGHHYDISVYNMMINTDDVTKVVFESMAGIFLLLIVLLWVFIRLGSERILAPFHNTLDEIHRFSLKNKQAIHLPETSINEFNRLNHFLEKMMNKAICDYNSLKEFSENASHELQTPLAIIQGKLELLMQSPISDEQAGLILSSLNALDKLNKTNQSLILLTKLENQEYESIEEINFSQLVNETLEGFEELLEMKSITLQKQIEPHISLRLHPVLASILLNNLFSNAIRHNICNGTISVTLTPKKLYIENTGKAPSMPTEELFRRFKKENPDSIGLGLSIVKQICELHFFEITYKYIDYRHAFVVCFKNAKTQKEAEYMEVASS</sequence>
<name>A0ABT6YDM5_9BACT</name>
<keyword evidence="8" id="KW-0547">Nucleotide-binding</keyword>
<dbReference type="EMBL" id="JASHIF010000021">
    <property type="protein sequence ID" value="MDI9861689.1"/>
    <property type="molecule type" value="Genomic_DNA"/>
</dbReference>
<keyword evidence="12" id="KW-0902">Two-component regulatory system</keyword>
<reference evidence="16 17" key="1">
    <citation type="submission" date="2023-05" db="EMBL/GenBank/DDBJ databases">
        <title>Novel species of genus Flectobacillus isolated from stream in China.</title>
        <authorList>
            <person name="Lu H."/>
        </authorList>
    </citation>
    <scope>NUCLEOTIDE SEQUENCE [LARGE SCALE GENOMIC DNA]</scope>
    <source>
        <strain evidence="16 17">KCTC 42575</strain>
    </source>
</reference>
<evidence type="ECO:0000256" key="4">
    <source>
        <dbReference type="ARBA" id="ARBA00022475"/>
    </source>
</evidence>
<keyword evidence="13 14" id="KW-0472">Membrane</keyword>
<comment type="subcellular location">
    <subcellularLocation>
        <location evidence="2">Cell membrane</location>
        <topology evidence="2">Multi-pass membrane protein</topology>
    </subcellularLocation>
</comment>
<evidence type="ECO:0000259" key="15">
    <source>
        <dbReference type="PROSITE" id="PS50109"/>
    </source>
</evidence>
<dbReference type="Gene3D" id="1.10.287.130">
    <property type="match status" value="1"/>
</dbReference>
<keyword evidence="11 14" id="KW-1133">Transmembrane helix</keyword>
<evidence type="ECO:0000256" key="8">
    <source>
        <dbReference type="ARBA" id="ARBA00022741"/>
    </source>
</evidence>
<dbReference type="Gene3D" id="3.30.565.10">
    <property type="entry name" value="Histidine kinase-like ATPase, C-terminal domain"/>
    <property type="match status" value="1"/>
</dbReference>
<evidence type="ECO:0000256" key="2">
    <source>
        <dbReference type="ARBA" id="ARBA00004651"/>
    </source>
</evidence>
<dbReference type="SUPFAM" id="SSF55874">
    <property type="entry name" value="ATPase domain of HSP90 chaperone/DNA topoisomerase II/histidine kinase"/>
    <property type="match status" value="1"/>
</dbReference>
<keyword evidence="6" id="KW-0808">Transferase</keyword>
<dbReference type="PANTHER" id="PTHR45528:SF1">
    <property type="entry name" value="SENSOR HISTIDINE KINASE CPXA"/>
    <property type="match status" value="1"/>
</dbReference>
<dbReference type="Pfam" id="PF00512">
    <property type="entry name" value="HisKA"/>
    <property type="match status" value="1"/>
</dbReference>
<comment type="caution">
    <text evidence="16">The sequence shown here is derived from an EMBL/GenBank/DDBJ whole genome shotgun (WGS) entry which is preliminary data.</text>
</comment>
<dbReference type="RefSeq" id="WP_283346054.1">
    <property type="nucleotide sequence ID" value="NZ_JASHIF010000021.1"/>
</dbReference>
<evidence type="ECO:0000256" key="6">
    <source>
        <dbReference type="ARBA" id="ARBA00022679"/>
    </source>
</evidence>
<keyword evidence="4" id="KW-1003">Cell membrane</keyword>
<keyword evidence="7 14" id="KW-0812">Transmembrane</keyword>
<keyword evidence="10" id="KW-0067">ATP-binding</keyword>
<proteinExistence type="predicted"/>
<keyword evidence="17" id="KW-1185">Reference proteome</keyword>
<dbReference type="PROSITE" id="PS50109">
    <property type="entry name" value="HIS_KIN"/>
    <property type="match status" value="1"/>
</dbReference>
<evidence type="ECO:0000256" key="9">
    <source>
        <dbReference type="ARBA" id="ARBA00022777"/>
    </source>
</evidence>
<feature type="transmembrane region" description="Helical" evidence="14">
    <location>
        <begin position="130"/>
        <end position="150"/>
    </location>
</feature>
<dbReference type="Proteomes" id="UP001236507">
    <property type="component" value="Unassembled WGS sequence"/>
</dbReference>
<keyword evidence="9 16" id="KW-0418">Kinase</keyword>